<keyword evidence="9" id="KW-0625">Polysaccharide transport</keyword>
<dbReference type="Pfam" id="PF01061">
    <property type="entry name" value="ABC2_membrane"/>
    <property type="match status" value="1"/>
</dbReference>
<feature type="domain" description="ABC transmembrane type-2" evidence="12">
    <location>
        <begin position="44"/>
        <end position="269"/>
    </location>
</feature>
<gene>
    <name evidence="13" type="ORF">CAL25_00420</name>
</gene>
<dbReference type="PANTHER" id="PTHR30413:SF10">
    <property type="entry name" value="CAPSULE POLYSACCHARIDE EXPORT INNER-MEMBRANE PROTEIN CTRC"/>
    <property type="match status" value="1"/>
</dbReference>
<feature type="transmembrane region" description="Helical" evidence="11">
    <location>
        <begin position="192"/>
        <end position="210"/>
    </location>
</feature>
<evidence type="ECO:0000256" key="4">
    <source>
        <dbReference type="ARBA" id="ARBA00022475"/>
    </source>
</evidence>
<name>A0A261U237_9BORD</name>
<dbReference type="GO" id="GO:0140359">
    <property type="term" value="F:ABC-type transporter activity"/>
    <property type="evidence" value="ECO:0007669"/>
    <property type="project" value="InterPro"/>
</dbReference>
<evidence type="ECO:0000256" key="6">
    <source>
        <dbReference type="ARBA" id="ARBA00022692"/>
    </source>
</evidence>
<keyword evidence="14" id="KW-1185">Reference proteome</keyword>
<accession>A0A261U237</accession>
<dbReference type="PIRSF" id="PIRSF006648">
    <property type="entry name" value="DrrB"/>
    <property type="match status" value="1"/>
</dbReference>
<dbReference type="InterPro" id="IPR013525">
    <property type="entry name" value="ABC2_TM"/>
</dbReference>
<proteinExistence type="inferred from homology"/>
<dbReference type="RefSeq" id="WP_432759214.1">
    <property type="nucleotide sequence ID" value="NZ_NEVN01000013.1"/>
</dbReference>
<keyword evidence="7" id="KW-0972">Capsule biogenesis/degradation</keyword>
<feature type="transmembrane region" description="Helical" evidence="11">
    <location>
        <begin position="159"/>
        <end position="180"/>
    </location>
</feature>
<keyword evidence="4 11" id="KW-1003">Cell membrane</keyword>
<evidence type="ECO:0000256" key="5">
    <source>
        <dbReference type="ARBA" id="ARBA00022597"/>
    </source>
</evidence>
<dbReference type="GO" id="GO:0043190">
    <property type="term" value="C:ATP-binding cassette (ABC) transporter complex"/>
    <property type="evidence" value="ECO:0007669"/>
    <property type="project" value="InterPro"/>
</dbReference>
<dbReference type="GO" id="GO:0015774">
    <property type="term" value="P:polysaccharide transport"/>
    <property type="evidence" value="ECO:0007669"/>
    <property type="project" value="UniProtKB-KW"/>
</dbReference>
<keyword evidence="5" id="KW-0762">Sugar transport</keyword>
<evidence type="ECO:0000313" key="14">
    <source>
        <dbReference type="Proteomes" id="UP000216913"/>
    </source>
</evidence>
<evidence type="ECO:0000256" key="1">
    <source>
        <dbReference type="ARBA" id="ARBA00004651"/>
    </source>
</evidence>
<dbReference type="Proteomes" id="UP000216913">
    <property type="component" value="Unassembled WGS sequence"/>
</dbReference>
<dbReference type="PANTHER" id="PTHR30413">
    <property type="entry name" value="INNER MEMBRANE TRANSPORT PERMEASE"/>
    <property type="match status" value="1"/>
</dbReference>
<evidence type="ECO:0000259" key="12">
    <source>
        <dbReference type="PROSITE" id="PS51012"/>
    </source>
</evidence>
<keyword evidence="6 11" id="KW-0812">Transmembrane</keyword>
<keyword evidence="8 11" id="KW-1133">Transmembrane helix</keyword>
<keyword evidence="10 11" id="KW-0472">Membrane</keyword>
<evidence type="ECO:0000256" key="9">
    <source>
        <dbReference type="ARBA" id="ARBA00023047"/>
    </source>
</evidence>
<comment type="similarity">
    <text evidence="2 11">Belongs to the ABC-2 integral membrane protein family.</text>
</comment>
<feature type="transmembrane region" description="Helical" evidence="11">
    <location>
        <begin position="46"/>
        <end position="70"/>
    </location>
</feature>
<evidence type="ECO:0000256" key="2">
    <source>
        <dbReference type="ARBA" id="ARBA00007783"/>
    </source>
</evidence>
<dbReference type="EMBL" id="NEVP01000001">
    <property type="protein sequence ID" value="OZI54923.1"/>
    <property type="molecule type" value="Genomic_DNA"/>
</dbReference>
<organism evidence="13 14">
    <name type="scientific">Bordetella genomosp. 5</name>
    <dbReference type="NCBI Taxonomy" id="1395608"/>
    <lineage>
        <taxon>Bacteria</taxon>
        <taxon>Pseudomonadati</taxon>
        <taxon>Pseudomonadota</taxon>
        <taxon>Betaproteobacteria</taxon>
        <taxon>Burkholderiales</taxon>
        <taxon>Alcaligenaceae</taxon>
        <taxon>Bordetella</taxon>
    </lineage>
</organism>
<dbReference type="PRINTS" id="PR00164">
    <property type="entry name" value="ABC2TRNSPORT"/>
</dbReference>
<feature type="transmembrane region" description="Helical" evidence="11">
    <location>
        <begin position="82"/>
        <end position="100"/>
    </location>
</feature>
<dbReference type="AlphaFoldDB" id="A0A261U237"/>
<dbReference type="PROSITE" id="PS51012">
    <property type="entry name" value="ABC_TM2"/>
    <property type="match status" value="1"/>
</dbReference>
<evidence type="ECO:0000256" key="11">
    <source>
        <dbReference type="RuleBase" id="RU361157"/>
    </source>
</evidence>
<evidence type="ECO:0000313" key="13">
    <source>
        <dbReference type="EMBL" id="OZI54923.1"/>
    </source>
</evidence>
<reference evidence="13 14" key="1">
    <citation type="submission" date="2017-05" db="EMBL/GenBank/DDBJ databases">
        <title>Complete and WGS of Bordetella genogroups.</title>
        <authorList>
            <person name="Spilker T."/>
            <person name="LiPuma J."/>
        </authorList>
    </citation>
    <scope>NUCLEOTIDE SEQUENCE [LARGE SCALE GENOMIC DNA]</scope>
    <source>
        <strain evidence="13 14">AU10456</strain>
    </source>
</reference>
<evidence type="ECO:0000256" key="3">
    <source>
        <dbReference type="ARBA" id="ARBA00022448"/>
    </source>
</evidence>
<dbReference type="GO" id="GO:0015920">
    <property type="term" value="P:lipopolysaccharide transport"/>
    <property type="evidence" value="ECO:0007669"/>
    <property type="project" value="TreeGrafter"/>
</dbReference>
<sequence length="277" mass="30625">MTRRTSMTPAPATPASRFTLWQHRRLLMTLTWRDVLGRYRGSAGGLVWSLVTPILMLSVYTVVFSGIFRARWSQDTQSPIDYALQLFVGLIIHGLAAECLNRSPGQIVGNVSYVKRVVFPLETLPAVGLLSALFHFLISLTVLLAFYAIVHHSLHLTVLWLPVILLPYFVLLAGVAWALAGLGVYLRDVSQITGLFTTILMFLSPVFYPASALPDSFQTIFAFNPLTLIIEQSRQVVLHGGRPDFAALGVYSLVACVVAVVGYRAFRVMKKGFADVL</sequence>
<dbReference type="InterPro" id="IPR047817">
    <property type="entry name" value="ABC2_TM_bact-type"/>
</dbReference>
<evidence type="ECO:0000256" key="8">
    <source>
        <dbReference type="ARBA" id="ARBA00022989"/>
    </source>
</evidence>
<keyword evidence="3 11" id="KW-0813">Transport</keyword>
<comment type="caution">
    <text evidence="13">The sequence shown here is derived from an EMBL/GenBank/DDBJ whole genome shotgun (WGS) entry which is preliminary data.</text>
</comment>
<feature type="transmembrane region" description="Helical" evidence="11">
    <location>
        <begin position="121"/>
        <end position="147"/>
    </location>
</feature>
<feature type="transmembrane region" description="Helical" evidence="11">
    <location>
        <begin position="245"/>
        <end position="266"/>
    </location>
</feature>
<protein>
    <recommendedName>
        <fullName evidence="11">Transport permease protein</fullName>
    </recommendedName>
</protein>
<comment type="subcellular location">
    <subcellularLocation>
        <location evidence="11">Cell inner membrane</location>
        <topology evidence="11">Multi-pass membrane protein</topology>
    </subcellularLocation>
    <subcellularLocation>
        <location evidence="1">Cell membrane</location>
        <topology evidence="1">Multi-pass membrane protein</topology>
    </subcellularLocation>
</comment>
<evidence type="ECO:0000256" key="7">
    <source>
        <dbReference type="ARBA" id="ARBA00022903"/>
    </source>
</evidence>
<dbReference type="InterPro" id="IPR000412">
    <property type="entry name" value="ABC_2_transport"/>
</dbReference>
<evidence type="ECO:0000256" key="10">
    <source>
        <dbReference type="ARBA" id="ARBA00023136"/>
    </source>
</evidence>